<protein>
    <recommendedName>
        <fullName evidence="3">Tail assembly chaperone</fullName>
    </recommendedName>
</protein>
<organism evidence="1 2">
    <name type="scientific">Actinomyces oris</name>
    <dbReference type="NCBI Taxonomy" id="544580"/>
    <lineage>
        <taxon>Bacteria</taxon>
        <taxon>Bacillati</taxon>
        <taxon>Actinomycetota</taxon>
        <taxon>Actinomycetes</taxon>
        <taxon>Actinomycetales</taxon>
        <taxon>Actinomycetaceae</taxon>
        <taxon>Actinomyces</taxon>
    </lineage>
</organism>
<evidence type="ECO:0000313" key="1">
    <source>
        <dbReference type="EMBL" id="OLO55995.1"/>
    </source>
</evidence>
<gene>
    <name evidence="1" type="ORF">BKH27_00350</name>
</gene>
<name>A0A1Q8W373_9ACTO</name>
<dbReference type="RefSeq" id="WP_070659884.1">
    <property type="nucleotide sequence ID" value="NZ_MSKM01000001.1"/>
</dbReference>
<evidence type="ECO:0000313" key="2">
    <source>
        <dbReference type="Proteomes" id="UP000185772"/>
    </source>
</evidence>
<dbReference type="Proteomes" id="UP000185772">
    <property type="component" value="Unassembled WGS sequence"/>
</dbReference>
<evidence type="ECO:0008006" key="3">
    <source>
        <dbReference type="Google" id="ProtNLM"/>
    </source>
</evidence>
<comment type="caution">
    <text evidence="1">The sequence shown here is derived from an EMBL/GenBank/DDBJ whole genome shotgun (WGS) entry which is preliminary data.</text>
</comment>
<dbReference type="AlphaFoldDB" id="A0A1Q8W373"/>
<sequence>MATKPTLTLSALEKIDGAADPEPFTFGLKSKIVTFPDPFALSIEESESLMADLEGTTSIKATLNRWLSEEDAELIIKSLSVRKVRVLLAQVRKHYASFLGDEGEGSASATA</sequence>
<proteinExistence type="predicted"/>
<accession>A0A1Q8W373</accession>
<dbReference type="EMBL" id="MSKM01000001">
    <property type="protein sequence ID" value="OLO55995.1"/>
    <property type="molecule type" value="Genomic_DNA"/>
</dbReference>
<reference evidence="1 2" key="1">
    <citation type="submission" date="2016-12" db="EMBL/GenBank/DDBJ databases">
        <title>Genomic comparison of strains in the 'Actinomyces naeslundii' group.</title>
        <authorList>
            <person name="Mughal S.R."/>
            <person name="Do T."/>
            <person name="Gilbert S.C."/>
            <person name="Witherden E.A."/>
            <person name="Didelot X."/>
            <person name="Beighton D."/>
        </authorList>
    </citation>
    <scope>NUCLEOTIDE SEQUENCE [LARGE SCALE GENOMIC DNA]</scope>
    <source>
        <strain evidence="1 2">MMRCO6-1</strain>
    </source>
</reference>